<dbReference type="HAMAP" id="MF_01914">
    <property type="entry name" value="LPS_assembly_LptA"/>
    <property type="match status" value="1"/>
</dbReference>
<dbReference type="PANTHER" id="PTHR36504:SF1">
    <property type="entry name" value="LIPOPOLYSACCHARIDE EXPORT SYSTEM PROTEIN LPTA"/>
    <property type="match status" value="1"/>
</dbReference>
<dbReference type="KEGG" id="mpt:Mpe_A0150"/>
<keyword evidence="3 4" id="KW-0574">Periplasm</keyword>
<dbReference type="AlphaFoldDB" id="A2SC23"/>
<evidence type="ECO:0000256" key="3">
    <source>
        <dbReference type="ARBA" id="ARBA00022764"/>
    </source>
</evidence>
<dbReference type="HOGENOM" id="CLU_095993_1_0_4"/>
<dbReference type="Proteomes" id="UP000000366">
    <property type="component" value="Chromosome"/>
</dbReference>
<evidence type="ECO:0000313" key="8">
    <source>
        <dbReference type="Proteomes" id="UP000000366"/>
    </source>
</evidence>
<accession>A2SC23</accession>
<comment type="subcellular location">
    <subcellularLocation>
        <location evidence="4">Periplasm</location>
    </subcellularLocation>
</comment>
<keyword evidence="1 4" id="KW-0813">Transport</keyword>
<evidence type="ECO:0000313" key="7">
    <source>
        <dbReference type="EMBL" id="ABM93112.1"/>
    </source>
</evidence>
<dbReference type="GO" id="GO:0030288">
    <property type="term" value="C:outer membrane-bounded periplasmic space"/>
    <property type="evidence" value="ECO:0007669"/>
    <property type="project" value="TreeGrafter"/>
</dbReference>
<protein>
    <recommendedName>
        <fullName evidence="4">Lipopolysaccharide export system protein LptA</fullName>
    </recommendedName>
</protein>
<reference evidence="7 8" key="1">
    <citation type="journal article" date="2007" name="J. Bacteriol.">
        <title>Whole-genome analysis of the methyl tert-butyl ether-degrading beta-proteobacterium Methylibium petroleiphilum PM1.</title>
        <authorList>
            <person name="Kane S.R."/>
            <person name="Chakicherla A.Y."/>
            <person name="Chain P.S.G."/>
            <person name="Schmidt R."/>
            <person name="Shin M.W."/>
            <person name="Legler T.C."/>
            <person name="Scow K.M."/>
            <person name="Larimer F.W."/>
            <person name="Lucas S.M."/>
            <person name="Richardson P.M."/>
            <person name="Hristova K.R."/>
        </authorList>
    </citation>
    <scope>NUCLEOTIDE SEQUENCE [LARGE SCALE GENOMIC DNA]</scope>
    <source>
        <strain evidence="8">ATCC BAA-1232 / LMG 22953 / PM1</strain>
    </source>
</reference>
<gene>
    <name evidence="4" type="primary">lptA</name>
    <name evidence="7" type="ordered locus">Mpe_A0150</name>
</gene>
<dbReference type="GO" id="GO:0043165">
    <property type="term" value="P:Gram-negative-bacterium-type cell outer membrane assembly"/>
    <property type="evidence" value="ECO:0007669"/>
    <property type="project" value="UniProtKB-UniRule"/>
</dbReference>
<dbReference type="InterPro" id="IPR014340">
    <property type="entry name" value="LptA"/>
</dbReference>
<comment type="subunit">
    <text evidence="4">Component of the lipopolysaccharide transport and assembly complex.</text>
</comment>
<dbReference type="GO" id="GO:0009279">
    <property type="term" value="C:cell outer membrane"/>
    <property type="evidence" value="ECO:0007669"/>
    <property type="project" value="TreeGrafter"/>
</dbReference>
<organism evidence="7 8">
    <name type="scientific">Methylibium petroleiphilum (strain ATCC BAA-1232 / LMG 22953 / PM1)</name>
    <dbReference type="NCBI Taxonomy" id="420662"/>
    <lineage>
        <taxon>Bacteria</taxon>
        <taxon>Pseudomonadati</taxon>
        <taxon>Pseudomonadota</taxon>
        <taxon>Betaproteobacteria</taxon>
        <taxon>Burkholderiales</taxon>
        <taxon>Sphaerotilaceae</taxon>
        <taxon>Methylibium</taxon>
    </lineage>
</organism>
<evidence type="ECO:0000256" key="4">
    <source>
        <dbReference type="HAMAP-Rule" id="MF_01914"/>
    </source>
</evidence>
<dbReference type="STRING" id="420662.Mpe_A0150"/>
<keyword evidence="2" id="KW-0732">Signal</keyword>
<dbReference type="eggNOG" id="COG1934">
    <property type="taxonomic scope" value="Bacteria"/>
</dbReference>
<dbReference type="GO" id="GO:0017089">
    <property type="term" value="F:glycolipid transfer activity"/>
    <property type="evidence" value="ECO:0007669"/>
    <property type="project" value="TreeGrafter"/>
</dbReference>
<evidence type="ECO:0000259" key="6">
    <source>
        <dbReference type="Pfam" id="PF03968"/>
    </source>
</evidence>
<dbReference type="InterPro" id="IPR005653">
    <property type="entry name" value="OstA-like_N"/>
</dbReference>
<feature type="domain" description="Organic solvent tolerance-like N-terminal" evidence="6">
    <location>
        <begin position="54"/>
        <end position="170"/>
    </location>
</feature>
<dbReference type="Pfam" id="PF03968">
    <property type="entry name" value="LptD_N"/>
    <property type="match status" value="1"/>
</dbReference>
<evidence type="ECO:0000256" key="5">
    <source>
        <dbReference type="SAM" id="MobiDB-lite"/>
    </source>
</evidence>
<comment type="similarity">
    <text evidence="4">Belongs to the LptA family.</text>
</comment>
<dbReference type="InterPro" id="IPR052037">
    <property type="entry name" value="LPS_export_LptA"/>
</dbReference>
<feature type="compositionally biased region" description="Polar residues" evidence="5">
    <location>
        <begin position="199"/>
        <end position="209"/>
    </location>
</feature>
<dbReference type="Gene3D" id="2.60.450.10">
    <property type="entry name" value="Lipopolysaccharide (LPS) transport protein A like domain"/>
    <property type="match status" value="1"/>
</dbReference>
<evidence type="ECO:0000256" key="2">
    <source>
        <dbReference type="ARBA" id="ARBA00022729"/>
    </source>
</evidence>
<proteinExistence type="inferred from homology"/>
<feature type="region of interest" description="Disordered" evidence="5">
    <location>
        <begin position="185"/>
        <end position="209"/>
    </location>
</feature>
<comment type="function">
    <text evidence="4">Involved in the assembly of lipopolysaccharide (LPS). Required for the translocation of LPS from the inner membrane to the outer membrane.</text>
</comment>
<dbReference type="PANTHER" id="PTHR36504">
    <property type="entry name" value="LIPOPOLYSACCHARIDE EXPORT SYSTEM PROTEIN LPTA"/>
    <property type="match status" value="1"/>
</dbReference>
<dbReference type="EMBL" id="CP000555">
    <property type="protein sequence ID" value="ABM93112.1"/>
    <property type="molecule type" value="Genomic_DNA"/>
</dbReference>
<dbReference type="GO" id="GO:0001530">
    <property type="term" value="F:lipopolysaccharide binding"/>
    <property type="evidence" value="ECO:0007669"/>
    <property type="project" value="InterPro"/>
</dbReference>
<dbReference type="NCBIfam" id="TIGR03002">
    <property type="entry name" value="outer_YhbN_LptA"/>
    <property type="match status" value="1"/>
</dbReference>
<name>A2SC23_METPP</name>
<evidence type="ECO:0000256" key="1">
    <source>
        <dbReference type="ARBA" id="ARBA00022448"/>
    </source>
</evidence>
<sequence length="209" mass="22351">MPIPSMSAPTPYPASRCTLLAQPVCRAVLAVLGLALLPAFAAEKADRTQPLAFTADSARVDEVKQLNILSGNVEITKGSIVIRADRVEVRQSPEGYQSAVATGWPNKRAYFRQKRGSNDEYIEGEAERLEYDGRGDTVRLVNQAVLRRFRGSTLADEVAGNTISYDNVTEVFQVLGGPASAAAPGRVRGVLTPRENPASAPNSGAGTRP</sequence>
<keyword evidence="8" id="KW-1185">Reference proteome</keyword>
<dbReference type="GO" id="GO:0015920">
    <property type="term" value="P:lipopolysaccharide transport"/>
    <property type="evidence" value="ECO:0007669"/>
    <property type="project" value="UniProtKB-UniRule"/>
</dbReference>